<dbReference type="AlphaFoldDB" id="E4SHZ0"/>
<dbReference type="HOGENOM" id="CLU_793845_0_0_9"/>
<dbReference type="PANTHER" id="PTHR31157:SF1">
    <property type="entry name" value="SCP DOMAIN-CONTAINING PROTEIN"/>
    <property type="match status" value="1"/>
</dbReference>
<dbReference type="KEGG" id="ckn:Calkro_2565"/>
<feature type="domain" description="SCP" evidence="1">
    <location>
        <begin position="200"/>
        <end position="314"/>
    </location>
</feature>
<reference evidence="2 3" key="2">
    <citation type="journal article" date="2011" name="J. Bacteriol.">
        <title>Complete genome sequences for the anaerobic, extremely thermophilic plant biomass-degrading bacteria Caldicellulosiruptor hydrothermalis, Caldicellulosiruptor kristjanssonii, Caldicellulosiruptor kronotskyensis, Caldicellulosiruptor owensenis, and Caldicellulosiruptor lactoaceticus.</title>
        <authorList>
            <person name="Blumer-Schuette S.E."/>
            <person name="Ozdemir I."/>
            <person name="Mistry D."/>
            <person name="Lucas S."/>
            <person name="Lapidus A."/>
            <person name="Cheng J.F."/>
            <person name="Goodwin L.A."/>
            <person name="Pitluck S."/>
            <person name="Land M.L."/>
            <person name="Hauser L.J."/>
            <person name="Woyke T."/>
            <person name="Mikhailova N."/>
            <person name="Pati A."/>
            <person name="Kyrpides N.C."/>
            <person name="Ivanova N."/>
            <person name="Detter J.C."/>
            <person name="Walston-Davenport K."/>
            <person name="Han S."/>
            <person name="Adams M.W."/>
            <person name="Kelly R.M."/>
        </authorList>
    </citation>
    <scope>NUCLEOTIDE SEQUENCE [LARGE SCALE GENOMIC DNA]</scope>
    <source>
        <strain evidence="3">DSM 18902 / VKM B-2412 / 2002</strain>
    </source>
</reference>
<dbReference type="InterPro" id="IPR035940">
    <property type="entry name" value="CAP_sf"/>
</dbReference>
<dbReference type="Pfam" id="PF00188">
    <property type="entry name" value="CAP"/>
    <property type="match status" value="1"/>
</dbReference>
<accession>E4SHZ0</accession>
<keyword evidence="3" id="KW-1185">Reference proteome</keyword>
<dbReference type="Proteomes" id="UP000006835">
    <property type="component" value="Chromosome"/>
</dbReference>
<dbReference type="CDD" id="cd05379">
    <property type="entry name" value="CAP_bacterial"/>
    <property type="match status" value="1"/>
</dbReference>
<dbReference type="SUPFAM" id="SSF55797">
    <property type="entry name" value="PR-1-like"/>
    <property type="match status" value="1"/>
</dbReference>
<gene>
    <name evidence="2" type="ordered locus">Calkro_2565</name>
</gene>
<reference key="1">
    <citation type="submission" date="2010-11" db="EMBL/GenBank/DDBJ databases">
        <title>Complete sequence of Caldicellulosiruptor kronotskyensis 2002.</title>
        <authorList>
            <consortium name="US DOE Joint Genome Institute"/>
            <person name="Lucas S."/>
            <person name="Copeland A."/>
            <person name="Lapidus A."/>
            <person name="Cheng J.-F."/>
            <person name="Bruce D."/>
            <person name="Goodwin L."/>
            <person name="Pitluck S."/>
            <person name="Davenport K."/>
            <person name="Detter J.C."/>
            <person name="Han C."/>
            <person name="Tapia R."/>
            <person name="Land M."/>
            <person name="Hauser L."/>
            <person name="Jeffries C."/>
            <person name="Kyrpides N."/>
            <person name="Ivanova N."/>
            <person name="Mikhailova N."/>
            <person name="Blumer-Schuette S.E."/>
            <person name="Kelly R.M."/>
            <person name="Woyke T."/>
        </authorList>
    </citation>
    <scope>NUCLEOTIDE SEQUENCE</scope>
    <source>
        <strain>2002</strain>
    </source>
</reference>
<proteinExistence type="predicted"/>
<protein>
    <submittedName>
        <fullName evidence="2">SCP-like extracellular</fullName>
    </submittedName>
</protein>
<dbReference type="PANTHER" id="PTHR31157">
    <property type="entry name" value="SCP DOMAIN-CONTAINING PROTEIN"/>
    <property type="match status" value="1"/>
</dbReference>
<evidence type="ECO:0000313" key="3">
    <source>
        <dbReference type="Proteomes" id="UP000006835"/>
    </source>
</evidence>
<evidence type="ECO:0000313" key="2">
    <source>
        <dbReference type="EMBL" id="ADQ47365.1"/>
    </source>
</evidence>
<dbReference type="Gene3D" id="3.40.33.10">
    <property type="entry name" value="CAP"/>
    <property type="match status" value="1"/>
</dbReference>
<sequence>MLIIIFVVNIGMYLADNGAAIAANKQNRKIYMFCSKSYFDKVYSDVDLQTFKSPFDFPFVVSKEPSDFFIAGFKNDRLVLYYTNSKFFFGFNNIKIGLSSDIVKKSKLYFIDRFIIIRGNSTYVYNDSNLKVEYDVALVKNFYVFLFYDRLAKPNSVCGIFMVEKSLWDEFLINEHPITANKDAIQSLLVSFEKINLIHLNSIRFYLKKQYFVFSDIISKLARMHSHNMAKYNFFAHTDNFEKTPSDRFKDAGILYTKLGENIAMGTKLLPFFANHLLLNSKGHRQNIEGSFEVVGTGCAVDPNYENVYYTQDFAVLIR</sequence>
<dbReference type="EMBL" id="CP002330">
    <property type="protein sequence ID" value="ADQ47365.1"/>
    <property type="molecule type" value="Genomic_DNA"/>
</dbReference>
<organism evidence="2 3">
    <name type="scientific">Caldicellulosiruptor kronotskyensis (strain DSM 18902 / VKM B-2412 / 2002)</name>
    <dbReference type="NCBI Taxonomy" id="632348"/>
    <lineage>
        <taxon>Bacteria</taxon>
        <taxon>Bacillati</taxon>
        <taxon>Bacillota</taxon>
        <taxon>Bacillota incertae sedis</taxon>
        <taxon>Caldicellulosiruptorales</taxon>
        <taxon>Caldicellulosiruptoraceae</taxon>
        <taxon>Caldicellulosiruptor</taxon>
    </lineage>
</organism>
<name>E4SHZ0_CALK2</name>
<evidence type="ECO:0000259" key="1">
    <source>
        <dbReference type="Pfam" id="PF00188"/>
    </source>
</evidence>
<dbReference type="InterPro" id="IPR014044">
    <property type="entry name" value="CAP_dom"/>
</dbReference>
<dbReference type="PATRIC" id="fig|632348.3.peg.2729"/>